<dbReference type="GO" id="GO:0019901">
    <property type="term" value="F:protein kinase binding"/>
    <property type="evidence" value="ECO:0007669"/>
    <property type="project" value="InterPro"/>
</dbReference>
<dbReference type="Gene3D" id="1.10.472.10">
    <property type="entry name" value="Cyclin-like"/>
    <property type="match status" value="1"/>
</dbReference>
<comment type="similarity">
    <text evidence="1">Belongs to the CNPPD1 family.</text>
</comment>
<evidence type="ECO:0000256" key="1">
    <source>
        <dbReference type="ARBA" id="ARBA00038508"/>
    </source>
</evidence>
<dbReference type="InterPro" id="IPR013922">
    <property type="entry name" value="Cyclin_PHO80-like"/>
</dbReference>
<dbReference type="GO" id="GO:0016538">
    <property type="term" value="F:cyclin-dependent protein serine/threonine kinase regulator activity"/>
    <property type="evidence" value="ECO:0007669"/>
    <property type="project" value="TreeGrafter"/>
</dbReference>
<dbReference type="Proteomes" id="UP000504606">
    <property type="component" value="Unplaced"/>
</dbReference>
<evidence type="ECO:0000256" key="3">
    <source>
        <dbReference type="SAM" id="MobiDB-lite"/>
    </source>
</evidence>
<dbReference type="GeneID" id="113204093"/>
<evidence type="ECO:0000256" key="2">
    <source>
        <dbReference type="ARBA" id="ARBA00040808"/>
    </source>
</evidence>
<sequence length="414" mass="45997">MGSSENFRKRRNPRSKFSSMGDHSKFVSRIKKSLYYGQLPSTERLSLPVTELATELFSASQRKHSLQRLDLQEASDLSRSACVSPCSLVLALLYLERLQSSRPSYLRETPPSELYLISLMVATKFLQDDGEEDGVINEEWASSAGISTSHLNQLERNFLDAIEWEVYVSEETFWTRLRGLERDVALNEGARRGWFSYADLDCLLEKVDLASLAHSVLTVSAVCLTSYTASVLTLIASTLLVSQIQPLIPDFGSIGKSNLNQSSAPLRCVDQPSSETPIDPSFDLNYQTPLDVLTTSFILASISSCSERLGNDSGSCSDEAQSVGKPLGSSIASPFLGTIDDLSRLDNLPSLPQNHVDWNNGRIYSWIKWIKDLRGWLRAPIVGTFESPPDWATSLSYCIDRGASQSRMIPLQVY</sequence>
<name>A0A6J1S833_FRAOC</name>
<gene>
    <name evidence="5" type="primary">LOC113204093</name>
</gene>
<dbReference type="GO" id="GO:0005634">
    <property type="term" value="C:nucleus"/>
    <property type="evidence" value="ECO:0007669"/>
    <property type="project" value="TreeGrafter"/>
</dbReference>
<organism evidence="4 5">
    <name type="scientific">Frankliniella occidentalis</name>
    <name type="common">Western flower thrips</name>
    <name type="synonym">Euthrips occidentalis</name>
    <dbReference type="NCBI Taxonomy" id="133901"/>
    <lineage>
        <taxon>Eukaryota</taxon>
        <taxon>Metazoa</taxon>
        <taxon>Ecdysozoa</taxon>
        <taxon>Arthropoda</taxon>
        <taxon>Hexapoda</taxon>
        <taxon>Insecta</taxon>
        <taxon>Pterygota</taxon>
        <taxon>Neoptera</taxon>
        <taxon>Paraneoptera</taxon>
        <taxon>Thysanoptera</taxon>
        <taxon>Terebrantia</taxon>
        <taxon>Thripoidea</taxon>
        <taxon>Thripidae</taxon>
        <taxon>Frankliniella</taxon>
    </lineage>
</organism>
<dbReference type="RefSeq" id="XP_026274886.1">
    <property type="nucleotide sequence ID" value="XM_026419101.2"/>
</dbReference>
<protein>
    <recommendedName>
        <fullName evidence="2">Protein CNPPD1</fullName>
    </recommendedName>
</protein>
<dbReference type="CDD" id="cd20557">
    <property type="entry name" value="CYCLIN_ScPCL1-like"/>
    <property type="match status" value="1"/>
</dbReference>
<evidence type="ECO:0000313" key="4">
    <source>
        <dbReference type="Proteomes" id="UP000504606"/>
    </source>
</evidence>
<dbReference type="Pfam" id="PF08613">
    <property type="entry name" value="Cyclin"/>
    <property type="match status" value="1"/>
</dbReference>
<proteinExistence type="inferred from homology"/>
<dbReference type="PANTHER" id="PTHR15615:SF108">
    <property type="entry name" value="PROTEIN CNPPD1"/>
    <property type="match status" value="1"/>
</dbReference>
<dbReference type="OrthoDB" id="244495at2759"/>
<feature type="region of interest" description="Disordered" evidence="3">
    <location>
        <begin position="1"/>
        <end position="21"/>
    </location>
</feature>
<dbReference type="PANTHER" id="PTHR15615">
    <property type="match status" value="1"/>
</dbReference>
<keyword evidence="4" id="KW-1185">Reference proteome</keyword>
<evidence type="ECO:0000313" key="5">
    <source>
        <dbReference type="RefSeq" id="XP_026274886.1"/>
    </source>
</evidence>
<accession>A0A6J1S833</accession>
<dbReference type="GO" id="GO:0000307">
    <property type="term" value="C:cyclin-dependent protein kinase holoenzyme complex"/>
    <property type="evidence" value="ECO:0007669"/>
    <property type="project" value="TreeGrafter"/>
</dbReference>
<dbReference type="KEGG" id="foc:113204093"/>
<reference evidence="5" key="1">
    <citation type="submission" date="2025-08" db="UniProtKB">
        <authorList>
            <consortium name="RefSeq"/>
        </authorList>
    </citation>
    <scope>IDENTIFICATION</scope>
    <source>
        <tissue evidence="5">Whole organism</tissue>
    </source>
</reference>
<dbReference type="AlphaFoldDB" id="A0A6J1S833"/>